<dbReference type="InterPro" id="IPR029061">
    <property type="entry name" value="THDP-binding"/>
</dbReference>
<dbReference type="CDD" id="cd00568">
    <property type="entry name" value="TPP_enzymes"/>
    <property type="match status" value="1"/>
</dbReference>
<dbReference type="Pfam" id="PF02776">
    <property type="entry name" value="TPP_enzyme_N"/>
    <property type="match status" value="1"/>
</dbReference>
<sequence length="678" mass="69311">MSHSTQASPTPHAPHAESPEPTLATVTARALAEHASESFGLMGNGNAHLIDALTAAGVRYTAVRHEAATVAAADAYTRVSGRLAIATTTYGAGYTNALTALAEAVRARTPMLVVVGDAPASGPRPWDVDEELLGAAIGVRYVQLSVRDAPGAVARAAAAALRLRRPIVLALPYDLVTAPVPALTGGRGPETGPEFGTETSPETCPVAAAQAAQGAGTRSASDTADRIDPNDPAVVAELLRSVAHDPRPATEASHTPRSAPHAIAAASSVPGDDELEWAARALSRAARPLILAGRGAHLAGAGPALSELAGRLGALTATTALARGIFAEPRFDLGVAGGFGQPAAMTLLAEADVVLVVGAALNQFTMRFGELFGQGTTIIRVDIELVGAPTGPHALEHRLLQGDARATVLEISARVTRDEARGSATAPRAAAALPPAAGPNPVHPDTAVGPGGVWRDRVPGLEPGGELRVRDAGPAELCADGLLDPRRVAARLGELLPKNRHVTSDGGHFISWANSFWPVSAPERMVMVGTAYQSIGLGFCTVPGIAAAAPDSTVVVTTGDGGGLMALADLETAIRTARSQVIVVWNDSAYSAEVHLYGAMGLDTEPMLIPTANFAGIAAALGATGVVVTRVADLEALTEWVAAGATGTILLDCRVSGTVVAEYQREVQRANGLIVPHS</sequence>
<feature type="domain" description="Thiamine pyrophosphate enzyme TPP-binding" evidence="6">
    <location>
        <begin position="505"/>
        <end position="652"/>
    </location>
</feature>
<name>A0ABW3TR87_9MICO</name>
<feature type="region of interest" description="Disordered" evidence="4">
    <location>
        <begin position="419"/>
        <end position="442"/>
    </location>
</feature>
<dbReference type="SUPFAM" id="SSF52518">
    <property type="entry name" value="Thiamin diphosphate-binding fold (THDP-binding)"/>
    <property type="match status" value="2"/>
</dbReference>
<dbReference type="EMBL" id="JBHTLY010000006">
    <property type="protein sequence ID" value="MFD1202832.1"/>
    <property type="molecule type" value="Genomic_DNA"/>
</dbReference>
<feature type="region of interest" description="Disordered" evidence="4">
    <location>
        <begin position="245"/>
        <end position="264"/>
    </location>
</feature>
<dbReference type="InterPro" id="IPR012001">
    <property type="entry name" value="Thiamin_PyroP_enz_TPP-bd_dom"/>
</dbReference>
<comment type="caution">
    <text evidence="8">The sequence shown here is derived from an EMBL/GenBank/DDBJ whole genome shotgun (WGS) entry which is preliminary data.</text>
</comment>
<accession>A0ABW3TR87</accession>
<dbReference type="Gene3D" id="3.40.50.1220">
    <property type="entry name" value="TPP-binding domain"/>
    <property type="match status" value="1"/>
</dbReference>
<evidence type="ECO:0000313" key="8">
    <source>
        <dbReference type="EMBL" id="MFD1202832.1"/>
    </source>
</evidence>
<evidence type="ECO:0000259" key="7">
    <source>
        <dbReference type="Pfam" id="PF02776"/>
    </source>
</evidence>
<dbReference type="CDD" id="cd07035">
    <property type="entry name" value="TPP_PYR_POX_like"/>
    <property type="match status" value="1"/>
</dbReference>
<gene>
    <name evidence="8" type="ORF">ACFQ3U_13100</name>
</gene>
<organism evidence="8 9">
    <name type="scientific">Leucobacter albus</name>
    <dbReference type="NCBI Taxonomy" id="272210"/>
    <lineage>
        <taxon>Bacteria</taxon>
        <taxon>Bacillati</taxon>
        <taxon>Actinomycetota</taxon>
        <taxon>Actinomycetes</taxon>
        <taxon>Micrococcales</taxon>
        <taxon>Microbacteriaceae</taxon>
        <taxon>Leucobacter</taxon>
    </lineage>
</organism>
<evidence type="ECO:0000259" key="5">
    <source>
        <dbReference type="Pfam" id="PF00205"/>
    </source>
</evidence>
<dbReference type="PANTHER" id="PTHR18968">
    <property type="entry name" value="THIAMINE PYROPHOSPHATE ENZYMES"/>
    <property type="match status" value="1"/>
</dbReference>
<dbReference type="Gene3D" id="3.40.50.970">
    <property type="match status" value="2"/>
</dbReference>
<evidence type="ECO:0000256" key="3">
    <source>
        <dbReference type="RuleBase" id="RU362132"/>
    </source>
</evidence>
<feature type="region of interest" description="Disordered" evidence="4">
    <location>
        <begin position="1"/>
        <end position="22"/>
    </location>
</feature>
<keyword evidence="9" id="KW-1185">Reference proteome</keyword>
<evidence type="ECO:0000313" key="9">
    <source>
        <dbReference type="Proteomes" id="UP001597181"/>
    </source>
</evidence>
<evidence type="ECO:0000256" key="2">
    <source>
        <dbReference type="ARBA" id="ARBA00023052"/>
    </source>
</evidence>
<reference evidence="9" key="1">
    <citation type="journal article" date="2019" name="Int. J. Syst. Evol. Microbiol.">
        <title>The Global Catalogue of Microorganisms (GCM) 10K type strain sequencing project: providing services to taxonomists for standard genome sequencing and annotation.</title>
        <authorList>
            <consortium name="The Broad Institute Genomics Platform"/>
            <consortium name="The Broad Institute Genome Sequencing Center for Infectious Disease"/>
            <person name="Wu L."/>
            <person name="Ma J."/>
        </authorList>
    </citation>
    <scope>NUCLEOTIDE SEQUENCE [LARGE SCALE GENOMIC DNA]</scope>
    <source>
        <strain evidence="9">CCUG 50213</strain>
    </source>
</reference>
<dbReference type="Pfam" id="PF00205">
    <property type="entry name" value="TPP_enzyme_M"/>
    <property type="match status" value="1"/>
</dbReference>
<evidence type="ECO:0000256" key="4">
    <source>
        <dbReference type="SAM" id="MobiDB-lite"/>
    </source>
</evidence>
<feature type="compositionally biased region" description="Low complexity" evidence="4">
    <location>
        <begin position="422"/>
        <end position="435"/>
    </location>
</feature>
<dbReference type="PANTHER" id="PTHR18968:SF13">
    <property type="entry name" value="ACETOLACTATE SYNTHASE CATALYTIC SUBUNIT, MITOCHONDRIAL"/>
    <property type="match status" value="1"/>
</dbReference>
<feature type="domain" description="Thiamine pyrophosphate enzyme N-terminal TPP-binding" evidence="7">
    <location>
        <begin position="22"/>
        <end position="121"/>
    </location>
</feature>
<feature type="domain" description="Thiamine pyrophosphate enzyme central" evidence="5">
    <location>
        <begin position="276"/>
        <end position="384"/>
    </location>
</feature>
<dbReference type="RefSeq" id="WP_343962544.1">
    <property type="nucleotide sequence ID" value="NZ_BAAAKZ010000017.1"/>
</dbReference>
<dbReference type="InterPro" id="IPR029035">
    <property type="entry name" value="DHS-like_NAD/FAD-binding_dom"/>
</dbReference>
<dbReference type="Proteomes" id="UP001597181">
    <property type="component" value="Unassembled WGS sequence"/>
</dbReference>
<dbReference type="InterPro" id="IPR045229">
    <property type="entry name" value="TPP_enz"/>
</dbReference>
<feature type="region of interest" description="Disordered" evidence="4">
    <location>
        <begin position="180"/>
        <end position="201"/>
    </location>
</feature>
<dbReference type="InterPro" id="IPR011766">
    <property type="entry name" value="TPP_enzyme_TPP-bd"/>
</dbReference>
<protein>
    <submittedName>
        <fullName evidence="8">Thiamine pyrophosphate-binding protein</fullName>
    </submittedName>
</protein>
<proteinExistence type="inferred from homology"/>
<evidence type="ECO:0000256" key="1">
    <source>
        <dbReference type="ARBA" id="ARBA00007812"/>
    </source>
</evidence>
<keyword evidence="2 3" id="KW-0786">Thiamine pyrophosphate</keyword>
<dbReference type="InterPro" id="IPR012000">
    <property type="entry name" value="Thiamin_PyroP_enz_cen_dom"/>
</dbReference>
<dbReference type="SUPFAM" id="SSF52467">
    <property type="entry name" value="DHS-like NAD/FAD-binding domain"/>
    <property type="match status" value="1"/>
</dbReference>
<dbReference type="Pfam" id="PF02775">
    <property type="entry name" value="TPP_enzyme_C"/>
    <property type="match status" value="1"/>
</dbReference>
<evidence type="ECO:0000259" key="6">
    <source>
        <dbReference type="Pfam" id="PF02775"/>
    </source>
</evidence>
<comment type="similarity">
    <text evidence="1 3">Belongs to the TPP enzyme family.</text>
</comment>